<dbReference type="FunFam" id="3.40.50.720:FF:000261">
    <property type="entry name" value="NADPH-dependent 1-acyldihydroxyacetone phosphate reductase"/>
    <property type="match status" value="1"/>
</dbReference>
<evidence type="ECO:0000256" key="2">
    <source>
        <dbReference type="ARBA" id="ARBA00022857"/>
    </source>
</evidence>
<proteinExistence type="inferred from homology"/>
<dbReference type="Gene3D" id="3.40.50.720">
    <property type="entry name" value="NAD(P)-binding Rossmann-like Domain"/>
    <property type="match status" value="1"/>
</dbReference>
<evidence type="ECO:0000313" key="5">
    <source>
        <dbReference type="EMBL" id="KAK3176010.1"/>
    </source>
</evidence>
<dbReference type="InterPro" id="IPR002347">
    <property type="entry name" value="SDR_fam"/>
</dbReference>
<dbReference type="PANTHER" id="PTHR44169:SF6">
    <property type="entry name" value="NADPH-DEPENDENT 1-ACYLDIHYDROXYACETONE PHOSPHATE REDUCTASE"/>
    <property type="match status" value="1"/>
</dbReference>
<dbReference type="InterPro" id="IPR020904">
    <property type="entry name" value="Sc_DH/Rdtase_CS"/>
</dbReference>
<dbReference type="Pfam" id="PF00106">
    <property type="entry name" value="adh_short"/>
    <property type="match status" value="1"/>
</dbReference>
<dbReference type="GO" id="GO:0005783">
    <property type="term" value="C:endoplasmic reticulum"/>
    <property type="evidence" value="ECO:0007669"/>
    <property type="project" value="TreeGrafter"/>
</dbReference>
<sequence>MYERLRVYINSWVVLLRLYTRPNPSLRKIKRVLRLYSAMSIQSKKTILITGCSPGGIGYALAREFHTRGLHVFATARNEKALADLTALGGIEALPLEVTSPESISELKRHIVERTGGSLDYLVNNAGRNYTVPALDLDFAEVEECFDINVISVMRMCQAFGPLLIQASGTIINIGSAAADLPYVFGSVYNASKAALHSYSETLRVELAPFDVKVMLVVATGVKTNVLRIHRDLPKDSVFLPLNAEYRQRQLQPREKGMSATDFAAEVVEAVLKPKPAASIWTGPQATMVWLMLGLFPRVFWQYYFSRLINMDKLARIVKDQKKNK</sequence>
<dbReference type="GO" id="GO:0005811">
    <property type="term" value="C:lipid droplet"/>
    <property type="evidence" value="ECO:0007669"/>
    <property type="project" value="TreeGrafter"/>
</dbReference>
<dbReference type="SUPFAM" id="SSF51735">
    <property type="entry name" value="NAD(P)-binding Rossmann-fold domains"/>
    <property type="match status" value="1"/>
</dbReference>
<dbReference type="GO" id="GO:0004806">
    <property type="term" value="F:triacylglycerol lipase activity"/>
    <property type="evidence" value="ECO:0007669"/>
    <property type="project" value="TreeGrafter"/>
</dbReference>
<dbReference type="GO" id="GO:0019433">
    <property type="term" value="P:triglyceride catabolic process"/>
    <property type="evidence" value="ECO:0007669"/>
    <property type="project" value="TreeGrafter"/>
</dbReference>
<dbReference type="AlphaFoldDB" id="A0AAE0DQE1"/>
<keyword evidence="2" id="KW-0521">NADP</keyword>
<dbReference type="CDD" id="cd05374">
    <property type="entry name" value="17beta-HSD-like_SDR_c"/>
    <property type="match status" value="1"/>
</dbReference>
<dbReference type="EMBL" id="JASNWA010000004">
    <property type="protein sequence ID" value="KAK3176010.1"/>
    <property type="molecule type" value="Genomic_DNA"/>
</dbReference>
<dbReference type="Proteomes" id="UP001276659">
    <property type="component" value="Unassembled WGS sequence"/>
</dbReference>
<dbReference type="InterPro" id="IPR036291">
    <property type="entry name" value="NAD(P)-bd_dom_sf"/>
</dbReference>
<dbReference type="PRINTS" id="PR00081">
    <property type="entry name" value="GDHRDH"/>
</dbReference>
<evidence type="ECO:0008006" key="7">
    <source>
        <dbReference type="Google" id="ProtNLM"/>
    </source>
</evidence>
<keyword evidence="6" id="KW-1185">Reference proteome</keyword>
<keyword evidence="3" id="KW-0560">Oxidoreductase</keyword>
<evidence type="ECO:0000313" key="6">
    <source>
        <dbReference type="Proteomes" id="UP001276659"/>
    </source>
</evidence>
<organism evidence="5 6">
    <name type="scientific">Lepraria neglecta</name>
    <dbReference type="NCBI Taxonomy" id="209136"/>
    <lineage>
        <taxon>Eukaryota</taxon>
        <taxon>Fungi</taxon>
        <taxon>Dikarya</taxon>
        <taxon>Ascomycota</taxon>
        <taxon>Pezizomycotina</taxon>
        <taxon>Lecanoromycetes</taxon>
        <taxon>OSLEUM clade</taxon>
        <taxon>Lecanoromycetidae</taxon>
        <taxon>Lecanorales</taxon>
        <taxon>Lecanorineae</taxon>
        <taxon>Stereocaulaceae</taxon>
        <taxon>Lepraria</taxon>
    </lineage>
</organism>
<dbReference type="PANTHER" id="PTHR44169">
    <property type="entry name" value="NADPH-DEPENDENT 1-ACYLDIHYDROXYACETONE PHOSPHATE REDUCTASE"/>
    <property type="match status" value="1"/>
</dbReference>
<dbReference type="PROSITE" id="PS00061">
    <property type="entry name" value="ADH_SHORT"/>
    <property type="match status" value="1"/>
</dbReference>
<gene>
    <name evidence="5" type="ORF">OEA41_007332</name>
</gene>
<dbReference type="GO" id="GO:0000140">
    <property type="term" value="F:acylglycerone-phosphate reductase (NADP+) activity"/>
    <property type="evidence" value="ECO:0007669"/>
    <property type="project" value="TreeGrafter"/>
</dbReference>
<dbReference type="GO" id="GO:0006654">
    <property type="term" value="P:phosphatidic acid biosynthetic process"/>
    <property type="evidence" value="ECO:0007669"/>
    <property type="project" value="TreeGrafter"/>
</dbReference>
<evidence type="ECO:0000256" key="4">
    <source>
        <dbReference type="RuleBase" id="RU000363"/>
    </source>
</evidence>
<comment type="similarity">
    <text evidence="1 4">Belongs to the short-chain dehydrogenases/reductases (SDR) family.</text>
</comment>
<protein>
    <recommendedName>
        <fullName evidence="7">NAD(P)-binding protein</fullName>
    </recommendedName>
</protein>
<dbReference type="PRINTS" id="PR00080">
    <property type="entry name" value="SDRFAMILY"/>
</dbReference>
<comment type="caution">
    <text evidence="5">The sequence shown here is derived from an EMBL/GenBank/DDBJ whole genome shotgun (WGS) entry which is preliminary data.</text>
</comment>
<evidence type="ECO:0000256" key="3">
    <source>
        <dbReference type="ARBA" id="ARBA00023002"/>
    </source>
</evidence>
<reference evidence="5" key="1">
    <citation type="submission" date="2022-11" db="EMBL/GenBank/DDBJ databases">
        <title>Chromosomal genome sequence assembly and mating type (MAT) locus characterization of the leprose asexual lichenized fungus Lepraria neglecta (Nyl.) Erichsen.</title>
        <authorList>
            <person name="Allen J.L."/>
            <person name="Pfeffer B."/>
        </authorList>
    </citation>
    <scope>NUCLEOTIDE SEQUENCE</scope>
    <source>
        <strain evidence="5">Allen 5258</strain>
    </source>
</reference>
<evidence type="ECO:0000256" key="1">
    <source>
        <dbReference type="ARBA" id="ARBA00006484"/>
    </source>
</evidence>
<accession>A0AAE0DQE1</accession>
<name>A0AAE0DQE1_9LECA</name>